<keyword evidence="4 6" id="KW-1133">Transmembrane helix</keyword>
<keyword evidence="2" id="KW-1003">Cell membrane</keyword>
<accession>A0A348B5G7</accession>
<evidence type="ECO:0000313" key="9">
    <source>
        <dbReference type="Proteomes" id="UP000276741"/>
    </source>
</evidence>
<reference evidence="8" key="4">
    <citation type="submission" date="2020-09" db="EMBL/GenBank/DDBJ databases">
        <authorList>
            <person name="Sun Q."/>
            <person name="Ohkuma M."/>
        </authorList>
    </citation>
    <scope>NUCLEOTIDE SEQUENCE</scope>
    <source>
        <strain evidence="8">JCM 31740</strain>
    </source>
</reference>
<evidence type="ECO:0000256" key="1">
    <source>
        <dbReference type="ARBA" id="ARBA00004651"/>
    </source>
</evidence>
<dbReference type="Proteomes" id="UP000276741">
    <property type="component" value="Chromosome"/>
</dbReference>
<reference evidence="7" key="3">
    <citation type="journal article" date="2019" name="BMC Res. Notes">
        <title>Complete genome sequence of the Sulfodiicoccus acidiphilus strain HS-1T, the first crenarchaeon that lacks polB3, isolated from an acidic hot spring in Ohwaku-dani, Hakone, Japan.</title>
        <authorList>
            <person name="Sakai H.D."/>
            <person name="Kurosawa N."/>
        </authorList>
    </citation>
    <scope>NUCLEOTIDE SEQUENCE</scope>
    <source>
        <strain evidence="7">HS-1</strain>
    </source>
</reference>
<feature type="transmembrane region" description="Helical" evidence="6">
    <location>
        <begin position="12"/>
        <end position="30"/>
    </location>
</feature>
<evidence type="ECO:0000313" key="7">
    <source>
        <dbReference type="EMBL" id="BBD73419.1"/>
    </source>
</evidence>
<dbReference type="InterPro" id="IPR000802">
    <property type="entry name" value="Arsenical_pump_ArsB"/>
</dbReference>
<keyword evidence="9" id="KW-1185">Reference proteome</keyword>
<dbReference type="EMBL" id="AP018553">
    <property type="protein sequence ID" value="BBD73419.1"/>
    <property type="molecule type" value="Genomic_DNA"/>
</dbReference>
<dbReference type="EMBL" id="BMQS01000013">
    <property type="protein sequence ID" value="GGT98671.1"/>
    <property type="molecule type" value="Genomic_DNA"/>
</dbReference>
<sequence>MRPRKLPIGYSALFGALLAIVLGISTLGTVEEVWNITWNATFTFVAVIVSTLVFDEAGFFEYAASRISRAARGAFGGS</sequence>
<evidence type="ECO:0000256" key="3">
    <source>
        <dbReference type="ARBA" id="ARBA00022692"/>
    </source>
</evidence>
<evidence type="ECO:0000256" key="4">
    <source>
        <dbReference type="ARBA" id="ARBA00022989"/>
    </source>
</evidence>
<evidence type="ECO:0000313" key="8">
    <source>
        <dbReference type="EMBL" id="GGT98671.1"/>
    </source>
</evidence>
<reference evidence="8" key="1">
    <citation type="journal article" date="2014" name="Int. J. Syst. Evol. Microbiol.">
        <title>Complete genome sequence of Corynebacterium casei LMG S-19264T (=DSM 44701T), isolated from a smear-ripened cheese.</title>
        <authorList>
            <consortium name="US DOE Joint Genome Institute (JGI-PGF)"/>
            <person name="Walter F."/>
            <person name="Albersmeier A."/>
            <person name="Kalinowski J."/>
            <person name="Ruckert C."/>
        </authorList>
    </citation>
    <scope>NUCLEOTIDE SEQUENCE</scope>
    <source>
        <strain evidence="8">JCM 31740</strain>
    </source>
</reference>
<proteinExistence type="predicted"/>
<dbReference type="AlphaFoldDB" id="A0A348B5G7"/>
<evidence type="ECO:0000256" key="2">
    <source>
        <dbReference type="ARBA" id="ARBA00022475"/>
    </source>
</evidence>
<dbReference type="KEGG" id="sacd:HS1genome_1808"/>
<feature type="transmembrane region" description="Helical" evidence="6">
    <location>
        <begin position="36"/>
        <end position="54"/>
    </location>
</feature>
<comment type="subcellular location">
    <subcellularLocation>
        <location evidence="1">Cell membrane</location>
        <topology evidence="1">Multi-pass membrane protein</topology>
    </subcellularLocation>
</comment>
<organism evidence="7 9">
    <name type="scientific">Sulfodiicoccus acidiphilus</name>
    <dbReference type="NCBI Taxonomy" id="1670455"/>
    <lineage>
        <taxon>Archaea</taxon>
        <taxon>Thermoproteota</taxon>
        <taxon>Thermoprotei</taxon>
        <taxon>Sulfolobales</taxon>
        <taxon>Sulfolobaceae</taxon>
        <taxon>Sulfodiicoccus</taxon>
    </lineage>
</organism>
<reference evidence="9" key="2">
    <citation type="submission" date="2018-04" db="EMBL/GenBank/DDBJ databases">
        <title>Complete genome sequence of Sulfodiicoccus acidiphilus strain HS-1.</title>
        <authorList>
            <person name="Sakai H.D."/>
            <person name="Kurosawa N."/>
        </authorList>
    </citation>
    <scope>NUCLEOTIDE SEQUENCE [LARGE SCALE GENOMIC DNA]</scope>
    <source>
        <strain evidence="9">HS-1</strain>
    </source>
</reference>
<dbReference type="GO" id="GO:0005886">
    <property type="term" value="C:plasma membrane"/>
    <property type="evidence" value="ECO:0007669"/>
    <property type="project" value="UniProtKB-SubCell"/>
</dbReference>
<evidence type="ECO:0000256" key="5">
    <source>
        <dbReference type="ARBA" id="ARBA00023136"/>
    </source>
</evidence>
<keyword evidence="3 6" id="KW-0812">Transmembrane</keyword>
<keyword evidence="5 6" id="KW-0472">Membrane</keyword>
<dbReference type="Proteomes" id="UP000616143">
    <property type="component" value="Unassembled WGS sequence"/>
</dbReference>
<dbReference type="GO" id="GO:0015105">
    <property type="term" value="F:arsenite transmembrane transporter activity"/>
    <property type="evidence" value="ECO:0007669"/>
    <property type="project" value="InterPro"/>
</dbReference>
<protein>
    <submittedName>
        <fullName evidence="7">Uncharacterized protein</fullName>
    </submittedName>
</protein>
<dbReference type="Pfam" id="PF02040">
    <property type="entry name" value="ArsB"/>
    <property type="match status" value="1"/>
</dbReference>
<evidence type="ECO:0000256" key="6">
    <source>
        <dbReference type="SAM" id="Phobius"/>
    </source>
</evidence>
<name>A0A348B5G7_9CREN</name>
<gene>
    <name evidence="8" type="ORF">GCM10007116_15110</name>
    <name evidence="7" type="ORF">HS1genome_1808</name>
</gene>